<dbReference type="Pfam" id="PF14559">
    <property type="entry name" value="TPR_19"/>
    <property type="match status" value="1"/>
</dbReference>
<dbReference type="PANTHER" id="PTHR12788:SF10">
    <property type="entry name" value="PROTEIN-TYROSINE SULFOTRANSFERASE"/>
    <property type="match status" value="1"/>
</dbReference>
<dbReference type="InterPro" id="IPR019734">
    <property type="entry name" value="TPR_rpt"/>
</dbReference>
<feature type="repeat" description="TPR" evidence="2">
    <location>
        <begin position="71"/>
        <end position="104"/>
    </location>
</feature>
<dbReference type="RefSeq" id="WP_270919980.1">
    <property type="nucleotide sequence ID" value="NZ_CP127247.1"/>
</dbReference>
<reference evidence="3 4" key="1">
    <citation type="submission" date="2023-06" db="EMBL/GenBank/DDBJ databases">
        <title>Parasedimentitalea psychrophila sp. nov., a psychrophilic bacterium isolated from deep-sea sediment.</title>
        <authorList>
            <person name="Li A."/>
        </authorList>
    </citation>
    <scope>NUCLEOTIDE SEQUENCE [LARGE SCALE GENOMIC DNA]</scope>
    <source>
        <strain evidence="3 4">QS115</strain>
    </source>
</reference>
<dbReference type="InterPro" id="IPR011990">
    <property type="entry name" value="TPR-like_helical_dom_sf"/>
</dbReference>
<proteinExistence type="predicted"/>
<sequence>MTLFTDLQATLALTQQERYKAALKSARAGMRRHKKHPDFPNFAAVALCSLGKKREAIPLYQKALALDPQFHKARRNLGMALVDIDQDEKAIKVLTKAVKNDPKDERSWMHLALAKRNLGDFEGAMEAVAKVLAISPQKEDALMLNADILDKADHISAALDAGRKALKIVPSNMVLLKLTAKLLSAQGMTDEALSLRHQAVALNPQRTDTLKALATQLLNLGRQEECRQVSLNVLKLDPTSFGSMEQLSLFQTKEQNAELRETLLSALAATKPQGPGRTSILFALAHIDRRAGETSSADGYYAQANRETALLTPYDGDQQALLTNNIISRYPGPMISESQTFPDPRPIYVVGLPRSGTTLTEVTLGAHPDVTPLGERKISKALATAFLNDLPLGPNELKELVDRQQENLPPLPADTRAYVDKMPENYRYIGVLKSAFGNARFINLRRDPRDVALSQWHGHFEKGAITYSYDLKAMAHQFNLYAEIMAHWHKVMPGEILDLSYEDLVSDIETSTKNIAEHCGLDWTPSMAQPHKHAGQVRTMSLHQVRQPVHSRSVRKWVKYEEMLAPFVAELDPNLWPEIR</sequence>
<dbReference type="InterPro" id="IPR027417">
    <property type="entry name" value="P-loop_NTPase"/>
</dbReference>
<dbReference type="Gene3D" id="3.40.50.300">
    <property type="entry name" value="P-loop containing nucleotide triphosphate hydrolases"/>
    <property type="match status" value="1"/>
</dbReference>
<dbReference type="EMBL" id="CP127247">
    <property type="protein sequence ID" value="WIY23620.1"/>
    <property type="molecule type" value="Genomic_DNA"/>
</dbReference>
<accession>A0A9Y2KWJ5</accession>
<evidence type="ECO:0000313" key="4">
    <source>
        <dbReference type="Proteomes" id="UP001238334"/>
    </source>
</evidence>
<dbReference type="SMART" id="SM00028">
    <property type="entry name" value="TPR"/>
    <property type="match status" value="6"/>
</dbReference>
<dbReference type="InterPro" id="IPR026634">
    <property type="entry name" value="TPST-like"/>
</dbReference>
<dbReference type="GO" id="GO:0008476">
    <property type="term" value="F:protein-tyrosine sulfotransferase activity"/>
    <property type="evidence" value="ECO:0007669"/>
    <property type="project" value="InterPro"/>
</dbReference>
<feature type="repeat" description="TPR" evidence="2">
    <location>
        <begin position="105"/>
        <end position="138"/>
    </location>
</feature>
<keyword evidence="4" id="KW-1185">Reference proteome</keyword>
<dbReference type="KEGG" id="ppso:QPJ95_13240"/>
<evidence type="ECO:0000256" key="2">
    <source>
        <dbReference type="PROSITE-ProRule" id="PRU00339"/>
    </source>
</evidence>
<dbReference type="Gene3D" id="1.25.40.10">
    <property type="entry name" value="Tetratricopeptide repeat domain"/>
    <property type="match status" value="2"/>
</dbReference>
<keyword evidence="2" id="KW-0802">TPR repeat</keyword>
<dbReference type="AlphaFoldDB" id="A0A9Y2KWJ5"/>
<organism evidence="3 4">
    <name type="scientific">Parasedimentitalea psychrophila</name>
    <dbReference type="NCBI Taxonomy" id="2997337"/>
    <lineage>
        <taxon>Bacteria</taxon>
        <taxon>Pseudomonadati</taxon>
        <taxon>Pseudomonadota</taxon>
        <taxon>Alphaproteobacteria</taxon>
        <taxon>Rhodobacterales</taxon>
        <taxon>Paracoccaceae</taxon>
        <taxon>Parasedimentitalea</taxon>
    </lineage>
</organism>
<dbReference type="PANTHER" id="PTHR12788">
    <property type="entry name" value="PROTEIN-TYROSINE SULFOTRANSFERASE 2"/>
    <property type="match status" value="1"/>
</dbReference>
<dbReference type="SUPFAM" id="SSF48452">
    <property type="entry name" value="TPR-like"/>
    <property type="match status" value="1"/>
</dbReference>
<gene>
    <name evidence="3" type="ORF">QPJ95_13240</name>
</gene>
<evidence type="ECO:0000313" key="3">
    <source>
        <dbReference type="EMBL" id="WIY23620.1"/>
    </source>
</evidence>
<name>A0A9Y2KWJ5_9RHOB</name>
<dbReference type="Pfam" id="PF13469">
    <property type="entry name" value="Sulfotransfer_3"/>
    <property type="match status" value="1"/>
</dbReference>
<evidence type="ECO:0000256" key="1">
    <source>
        <dbReference type="ARBA" id="ARBA00022679"/>
    </source>
</evidence>
<protein>
    <submittedName>
        <fullName evidence="3">Sulfotransferase</fullName>
    </submittedName>
</protein>
<keyword evidence="1" id="KW-0808">Transferase</keyword>
<dbReference type="PROSITE" id="PS50005">
    <property type="entry name" value="TPR"/>
    <property type="match status" value="2"/>
</dbReference>
<dbReference type="SUPFAM" id="SSF52540">
    <property type="entry name" value="P-loop containing nucleoside triphosphate hydrolases"/>
    <property type="match status" value="1"/>
</dbReference>
<dbReference type="Proteomes" id="UP001238334">
    <property type="component" value="Chromosome"/>
</dbReference>